<dbReference type="InterPro" id="IPR046960">
    <property type="entry name" value="PPR_At4g14850-like_plant"/>
</dbReference>
<evidence type="ECO:0000256" key="1">
    <source>
        <dbReference type="ARBA" id="ARBA00004173"/>
    </source>
</evidence>
<evidence type="ECO:0000259" key="6">
    <source>
        <dbReference type="Pfam" id="PF14432"/>
    </source>
</evidence>
<comment type="subcellular location">
    <subcellularLocation>
        <location evidence="1">Mitochondrion</location>
    </subcellularLocation>
</comment>
<comment type="caution">
    <text evidence="7">The sequence shown here is derived from an EMBL/GenBank/DDBJ whole genome shotgun (WGS) entry which is preliminary data.</text>
</comment>
<sequence length="608" mass="67978">MSRTRAAAALISLNNKIPTTVFPKVIYYNTFTTTATAERIDFYNEETPHHPITNPISQHHFIINDGHSQNVSRTNRGSLISPHLGQTNTTLDNFRGNNNSIVSEDRRSFSEYGYPQNSSINGFYGDGGKYAPLNGLGQEGRSLEFQGNGNASGFGNNTVEEQRVNRSTTGSFTMGNNQTTNGHQGSGGFLGNTNGLLRGLGDSLTPRNMEKIQYVGTIDELDGFCKENKVKDAVEVLALLEKNGITVDLPRYLLLIRMCGEAGVPQYAKSVHDHLIRSLGHVELSVHNKVLEMYFQCGSVSDAFEVFEKMNERNLTTWDTMITGLAINGHGEDAIDLFTRFKKMGLRPDGQIFVGVFLACSVLFDIDEGMLHFKSMSKAFGIVPTMEHYVSVVNMLGSTGCLDEAMEFIEKMPFEPNVDVWETLMHLCRIHGNTELGNYCAELVDFLEPSRLTDHSRKGLLPVKGSELEKVREKNKLSGEFQEMKTTVQEYRAGDKCNPQNVSLLRGLNAQMKEAGYVPELRHCLHDVDEESKEVGLQSHSERLAMAQGLITTSTRMPLRIIKNLRVCVDCHNALKIMSKIVGRELIIRDAKRFHHFKDGLCSCKDFW</sequence>
<dbReference type="Pfam" id="PF14432">
    <property type="entry name" value="DYW_deaminase"/>
    <property type="match status" value="1"/>
</dbReference>
<protein>
    <recommendedName>
        <fullName evidence="6">DYW domain-containing protein</fullName>
    </recommendedName>
</protein>
<dbReference type="PROSITE" id="PS51375">
    <property type="entry name" value="PPR"/>
    <property type="match status" value="1"/>
</dbReference>
<accession>A0A835HSH0</accession>
<evidence type="ECO:0000256" key="2">
    <source>
        <dbReference type="ARBA" id="ARBA00022737"/>
    </source>
</evidence>
<dbReference type="AlphaFoldDB" id="A0A835HSH0"/>
<dbReference type="Pfam" id="PF01535">
    <property type="entry name" value="PPR"/>
    <property type="match status" value="4"/>
</dbReference>
<keyword evidence="3" id="KW-0809">Transit peptide</keyword>
<dbReference type="InterPro" id="IPR011990">
    <property type="entry name" value="TPR-like_helical_dom_sf"/>
</dbReference>
<gene>
    <name evidence="7" type="ORF">IFM89_036139</name>
</gene>
<organism evidence="7 8">
    <name type="scientific">Coptis chinensis</name>
    <dbReference type="NCBI Taxonomy" id="261450"/>
    <lineage>
        <taxon>Eukaryota</taxon>
        <taxon>Viridiplantae</taxon>
        <taxon>Streptophyta</taxon>
        <taxon>Embryophyta</taxon>
        <taxon>Tracheophyta</taxon>
        <taxon>Spermatophyta</taxon>
        <taxon>Magnoliopsida</taxon>
        <taxon>Ranunculales</taxon>
        <taxon>Ranunculaceae</taxon>
        <taxon>Coptidoideae</taxon>
        <taxon>Coptis</taxon>
    </lineage>
</organism>
<dbReference type="GO" id="GO:0003723">
    <property type="term" value="F:RNA binding"/>
    <property type="evidence" value="ECO:0007669"/>
    <property type="project" value="InterPro"/>
</dbReference>
<feature type="repeat" description="PPR" evidence="5">
    <location>
        <begin position="314"/>
        <end position="348"/>
    </location>
</feature>
<evidence type="ECO:0000313" key="7">
    <source>
        <dbReference type="EMBL" id="KAF9603438.1"/>
    </source>
</evidence>
<keyword evidence="8" id="KW-1185">Reference proteome</keyword>
<dbReference type="FunFam" id="1.25.40.10:FF:000503">
    <property type="entry name" value="Pentatricopeptide repeat-containing protein, mitochondrial"/>
    <property type="match status" value="1"/>
</dbReference>
<proteinExistence type="predicted"/>
<evidence type="ECO:0000313" key="8">
    <source>
        <dbReference type="Proteomes" id="UP000631114"/>
    </source>
</evidence>
<dbReference type="GO" id="GO:0008270">
    <property type="term" value="F:zinc ion binding"/>
    <property type="evidence" value="ECO:0007669"/>
    <property type="project" value="InterPro"/>
</dbReference>
<evidence type="ECO:0000256" key="3">
    <source>
        <dbReference type="ARBA" id="ARBA00022946"/>
    </source>
</evidence>
<keyword evidence="2" id="KW-0677">Repeat</keyword>
<feature type="domain" description="DYW" evidence="6">
    <location>
        <begin position="516"/>
        <end position="608"/>
    </location>
</feature>
<dbReference type="PANTHER" id="PTHR47926">
    <property type="entry name" value="PENTATRICOPEPTIDE REPEAT-CONTAINING PROTEIN"/>
    <property type="match status" value="1"/>
</dbReference>
<dbReference type="NCBIfam" id="TIGR00756">
    <property type="entry name" value="PPR"/>
    <property type="match status" value="2"/>
</dbReference>
<evidence type="ECO:0000256" key="4">
    <source>
        <dbReference type="ARBA" id="ARBA00023128"/>
    </source>
</evidence>
<dbReference type="InterPro" id="IPR032867">
    <property type="entry name" value="DYW_dom"/>
</dbReference>
<dbReference type="PANTHER" id="PTHR47926:SF388">
    <property type="entry name" value="DYW DOMAIN-CONTAINING PROTEIN"/>
    <property type="match status" value="1"/>
</dbReference>
<reference evidence="7 8" key="1">
    <citation type="submission" date="2020-10" db="EMBL/GenBank/DDBJ databases">
        <title>The Coptis chinensis genome and diversification of protoberbering-type alkaloids.</title>
        <authorList>
            <person name="Wang B."/>
            <person name="Shu S."/>
            <person name="Song C."/>
            <person name="Liu Y."/>
        </authorList>
    </citation>
    <scope>NUCLEOTIDE SEQUENCE [LARGE SCALE GENOMIC DNA]</scope>
    <source>
        <strain evidence="7">HL-2020</strain>
        <tissue evidence="7">Leaf</tissue>
    </source>
</reference>
<keyword evidence="4" id="KW-0496">Mitochondrion</keyword>
<dbReference type="Proteomes" id="UP000631114">
    <property type="component" value="Unassembled WGS sequence"/>
</dbReference>
<dbReference type="EMBL" id="JADFTS010000006">
    <property type="protein sequence ID" value="KAF9603438.1"/>
    <property type="molecule type" value="Genomic_DNA"/>
</dbReference>
<dbReference type="GO" id="GO:0009451">
    <property type="term" value="P:RNA modification"/>
    <property type="evidence" value="ECO:0007669"/>
    <property type="project" value="InterPro"/>
</dbReference>
<dbReference type="OrthoDB" id="1932290at2759"/>
<evidence type="ECO:0000256" key="5">
    <source>
        <dbReference type="PROSITE-ProRule" id="PRU00708"/>
    </source>
</evidence>
<name>A0A835HSH0_9MAGN</name>
<dbReference type="InterPro" id="IPR002885">
    <property type="entry name" value="PPR_rpt"/>
</dbReference>
<dbReference type="Gene3D" id="1.25.40.10">
    <property type="entry name" value="Tetratricopeptide repeat domain"/>
    <property type="match status" value="3"/>
</dbReference>
<dbReference type="GO" id="GO:0005739">
    <property type="term" value="C:mitochondrion"/>
    <property type="evidence" value="ECO:0007669"/>
    <property type="project" value="UniProtKB-SubCell"/>
</dbReference>